<evidence type="ECO:0000313" key="3">
    <source>
        <dbReference type="Proteomes" id="UP000813461"/>
    </source>
</evidence>
<keyword evidence="3" id="KW-1185">Reference proteome</keyword>
<proteinExistence type="predicted"/>
<dbReference type="EMBL" id="JAGMVJ010000001">
    <property type="protein sequence ID" value="KAH7094939.1"/>
    <property type="molecule type" value="Genomic_DNA"/>
</dbReference>
<dbReference type="AlphaFoldDB" id="A0A8K0RI75"/>
<organism evidence="2 3">
    <name type="scientific">Paraphoma chrysanthemicola</name>
    <dbReference type="NCBI Taxonomy" id="798071"/>
    <lineage>
        <taxon>Eukaryota</taxon>
        <taxon>Fungi</taxon>
        <taxon>Dikarya</taxon>
        <taxon>Ascomycota</taxon>
        <taxon>Pezizomycotina</taxon>
        <taxon>Dothideomycetes</taxon>
        <taxon>Pleosporomycetidae</taxon>
        <taxon>Pleosporales</taxon>
        <taxon>Pleosporineae</taxon>
        <taxon>Phaeosphaeriaceae</taxon>
        <taxon>Paraphoma</taxon>
    </lineage>
</organism>
<feature type="domain" description="Heterokaryon incompatibility" evidence="1">
    <location>
        <begin position="186"/>
        <end position="328"/>
    </location>
</feature>
<dbReference type="Proteomes" id="UP000813461">
    <property type="component" value="Unassembled WGS sequence"/>
</dbReference>
<accession>A0A8K0RI75</accession>
<name>A0A8K0RI75_9PLEO</name>
<dbReference type="OrthoDB" id="5428863at2759"/>
<evidence type="ECO:0000259" key="1">
    <source>
        <dbReference type="Pfam" id="PF06985"/>
    </source>
</evidence>
<sequence>MHEKALSDGSHTTGHTWPDYSYSDFCDSCSRLDLHSFKDNPSFSGVVKITLSPRCPMCRFFNATLHGCKSSSYVEDNTEIHLKPSSGAVVLASYTRDVGMDRYIIQLADGVEPIRRGERINIEVPRSDSVNMELISEWVSNCQAKHAERCSDAGPEVLPALVSASNLKVIDCLNRSVVVPSIPFEYVALSYVWGQYHGQALADASDSMVPRRLPRVLPETIEDALKVCLQLGFRYLWVDQYCIDQSSDERTILKQLSSMDMIYRAASLTIIAAAGDNSNHGLPGVGSRNRIQYPSITVQGTTWISGSRYFRELMVKSKWYTRAWTYQEDFFSQRRLVFTDEQVFFECNTFACCESEPRTMGTDIISSDDVLGGPPRGDLESSLRSSLNFVEHVALYTRRKLTHQSDVLRAMNGFFCSFSRCVEPVQHYYGIPVDWQGFSRVVDLRGRTALEMCHATFSCSLAWESQKNTTSRARRDGFPSWSWAGWVTPVEWNIGCIFGNHVQNSFHALRRDGNMEPLTQELCLRATLDQENTSALYTNVLCIEAEVLQIRFVACKRNAFKNVHFGDRPDSRDGSANSTATDGTSKYFVVDNGTAQEASVVWELELTPDVNDAIHHSLCERVFDCIVLHDQYGLVVWEHNGVNERLGRLLLEGHVRLDRYIKRHISDHFPGYRRTIYLS</sequence>
<reference evidence="2" key="1">
    <citation type="journal article" date="2021" name="Nat. Commun.">
        <title>Genetic determinants of endophytism in the Arabidopsis root mycobiome.</title>
        <authorList>
            <person name="Mesny F."/>
            <person name="Miyauchi S."/>
            <person name="Thiergart T."/>
            <person name="Pickel B."/>
            <person name="Atanasova L."/>
            <person name="Karlsson M."/>
            <person name="Huettel B."/>
            <person name="Barry K.W."/>
            <person name="Haridas S."/>
            <person name="Chen C."/>
            <person name="Bauer D."/>
            <person name="Andreopoulos W."/>
            <person name="Pangilinan J."/>
            <person name="LaButti K."/>
            <person name="Riley R."/>
            <person name="Lipzen A."/>
            <person name="Clum A."/>
            <person name="Drula E."/>
            <person name="Henrissat B."/>
            <person name="Kohler A."/>
            <person name="Grigoriev I.V."/>
            <person name="Martin F.M."/>
            <person name="Hacquard S."/>
        </authorList>
    </citation>
    <scope>NUCLEOTIDE SEQUENCE</scope>
    <source>
        <strain evidence="2">MPI-SDFR-AT-0120</strain>
    </source>
</reference>
<dbReference type="InterPro" id="IPR010730">
    <property type="entry name" value="HET"/>
</dbReference>
<comment type="caution">
    <text evidence="2">The sequence shown here is derived from an EMBL/GenBank/DDBJ whole genome shotgun (WGS) entry which is preliminary data.</text>
</comment>
<dbReference type="PANTHER" id="PTHR33112">
    <property type="entry name" value="DOMAIN PROTEIN, PUTATIVE-RELATED"/>
    <property type="match status" value="1"/>
</dbReference>
<dbReference type="PANTHER" id="PTHR33112:SF1">
    <property type="entry name" value="HETEROKARYON INCOMPATIBILITY DOMAIN-CONTAINING PROTEIN"/>
    <property type="match status" value="1"/>
</dbReference>
<gene>
    <name evidence="2" type="ORF">FB567DRAFT_511361</name>
</gene>
<evidence type="ECO:0000313" key="2">
    <source>
        <dbReference type="EMBL" id="KAH7094939.1"/>
    </source>
</evidence>
<protein>
    <submittedName>
        <fullName evidence="2">Heterokaryon incompatibility protein-domain-containing protein</fullName>
    </submittedName>
</protein>
<dbReference type="Pfam" id="PF06985">
    <property type="entry name" value="HET"/>
    <property type="match status" value="1"/>
</dbReference>